<comment type="caution">
    <text evidence="5">The sequence shown here is derived from an EMBL/GenBank/DDBJ whole genome shotgun (WGS) entry which is preliminary data.</text>
</comment>
<dbReference type="InterPro" id="IPR011011">
    <property type="entry name" value="Znf_FYVE_PHD"/>
</dbReference>
<evidence type="ECO:0000256" key="2">
    <source>
        <dbReference type="ARBA" id="ARBA00022771"/>
    </source>
</evidence>
<keyword evidence="1" id="KW-0479">Metal-binding</keyword>
<dbReference type="Proteomes" id="UP000236291">
    <property type="component" value="Unassembled WGS sequence"/>
</dbReference>
<feature type="region of interest" description="Disordered" evidence="4">
    <location>
        <begin position="210"/>
        <end position="231"/>
    </location>
</feature>
<sequence length="268" mass="29140">MNLPSSKPSQSDSQVQSPLNIFPFVKGDCCNCNVKQRWLLHNAVVRGADRRICTSCVLRLNPSTFCPYCFEFFENPLSTTSSSSSHRFISCVKCSSLSHIQCLSSSPSPSSYHCPPCSQPNFTFFPVPESPVDEKLAKVFLCACKIASSVMKKQFSLFNARSEKAVKEAAIARKKTKEAIEQCFALQRLHGSLDLSSNNKNVVKNEDLSGVYGHGHPQSQNGPLNNKIGTSGNNPVVVNNIGANGIDGRIGNSNNGGRFGPPFKTSAF</sequence>
<proteinExistence type="predicted"/>
<dbReference type="EMBL" id="ASHM01020626">
    <property type="protein sequence ID" value="PNY01859.1"/>
    <property type="molecule type" value="Genomic_DNA"/>
</dbReference>
<name>A0A2K3NFQ7_TRIPR</name>
<feature type="compositionally biased region" description="Polar residues" evidence="4">
    <location>
        <begin position="217"/>
        <end position="231"/>
    </location>
</feature>
<evidence type="ECO:0000313" key="6">
    <source>
        <dbReference type="Proteomes" id="UP000236291"/>
    </source>
</evidence>
<accession>A0A2K3NFQ7</accession>
<evidence type="ECO:0000256" key="4">
    <source>
        <dbReference type="SAM" id="MobiDB-lite"/>
    </source>
</evidence>
<dbReference type="AlphaFoldDB" id="A0A2K3NFQ7"/>
<dbReference type="STRING" id="57577.A0A2K3NFQ7"/>
<keyword evidence="2" id="KW-0863">Zinc-finger</keyword>
<evidence type="ECO:0000256" key="3">
    <source>
        <dbReference type="ARBA" id="ARBA00022833"/>
    </source>
</evidence>
<dbReference type="PANTHER" id="PTHR34451:SF15">
    <property type="entry name" value="PHD-TYPE DOMAIN-CONTAINING PROTEIN"/>
    <property type="match status" value="1"/>
</dbReference>
<dbReference type="SUPFAM" id="SSF57903">
    <property type="entry name" value="FYVE/PHD zinc finger"/>
    <property type="match status" value="1"/>
</dbReference>
<protein>
    <submittedName>
        <fullName evidence="5">SCARECROW-like protein</fullName>
    </submittedName>
</protein>
<organism evidence="5 6">
    <name type="scientific">Trifolium pratense</name>
    <name type="common">Red clover</name>
    <dbReference type="NCBI Taxonomy" id="57577"/>
    <lineage>
        <taxon>Eukaryota</taxon>
        <taxon>Viridiplantae</taxon>
        <taxon>Streptophyta</taxon>
        <taxon>Embryophyta</taxon>
        <taxon>Tracheophyta</taxon>
        <taxon>Spermatophyta</taxon>
        <taxon>Magnoliopsida</taxon>
        <taxon>eudicotyledons</taxon>
        <taxon>Gunneridae</taxon>
        <taxon>Pentapetalae</taxon>
        <taxon>rosids</taxon>
        <taxon>fabids</taxon>
        <taxon>Fabales</taxon>
        <taxon>Fabaceae</taxon>
        <taxon>Papilionoideae</taxon>
        <taxon>50 kb inversion clade</taxon>
        <taxon>NPAAA clade</taxon>
        <taxon>Hologalegina</taxon>
        <taxon>IRL clade</taxon>
        <taxon>Trifolieae</taxon>
        <taxon>Trifolium</taxon>
    </lineage>
</organism>
<dbReference type="GO" id="GO:0008270">
    <property type="term" value="F:zinc ion binding"/>
    <property type="evidence" value="ECO:0007669"/>
    <property type="project" value="UniProtKB-KW"/>
</dbReference>
<reference evidence="5 6" key="1">
    <citation type="journal article" date="2014" name="Am. J. Bot.">
        <title>Genome assembly and annotation for red clover (Trifolium pratense; Fabaceae).</title>
        <authorList>
            <person name="Istvanek J."/>
            <person name="Jaros M."/>
            <person name="Krenek A."/>
            <person name="Repkova J."/>
        </authorList>
    </citation>
    <scope>NUCLEOTIDE SEQUENCE [LARGE SCALE GENOMIC DNA]</scope>
    <source>
        <strain evidence="6">cv. Tatra</strain>
        <tissue evidence="5">Young leaves</tissue>
    </source>
</reference>
<keyword evidence="3" id="KW-0862">Zinc</keyword>
<gene>
    <name evidence="5" type="ORF">L195_g025162</name>
</gene>
<evidence type="ECO:0000256" key="1">
    <source>
        <dbReference type="ARBA" id="ARBA00022723"/>
    </source>
</evidence>
<reference evidence="5 6" key="2">
    <citation type="journal article" date="2017" name="Front. Plant Sci.">
        <title>Gene Classification and Mining of Molecular Markers Useful in Red Clover (Trifolium pratense) Breeding.</title>
        <authorList>
            <person name="Istvanek J."/>
            <person name="Dluhosova J."/>
            <person name="Dluhos P."/>
            <person name="Patkova L."/>
            <person name="Nedelnik J."/>
            <person name="Repkova J."/>
        </authorList>
    </citation>
    <scope>NUCLEOTIDE SEQUENCE [LARGE SCALE GENOMIC DNA]</scope>
    <source>
        <strain evidence="6">cv. Tatra</strain>
        <tissue evidence="5">Young leaves</tissue>
    </source>
</reference>
<dbReference type="PANTHER" id="PTHR34451">
    <property type="entry name" value="PHD FINGER FAMILY PROTEIN"/>
    <property type="match status" value="1"/>
</dbReference>
<evidence type="ECO:0000313" key="5">
    <source>
        <dbReference type="EMBL" id="PNY01859.1"/>
    </source>
</evidence>